<dbReference type="Pfam" id="PF24547">
    <property type="entry name" value="DUF7601"/>
    <property type="match status" value="1"/>
</dbReference>
<feature type="transmembrane region" description="Helical" evidence="1">
    <location>
        <begin position="361"/>
        <end position="383"/>
    </location>
</feature>
<evidence type="ECO:0000259" key="3">
    <source>
        <dbReference type="Pfam" id="PF24547"/>
    </source>
</evidence>
<reference evidence="4 5" key="1">
    <citation type="submission" date="2020-10" db="EMBL/GenBank/DDBJ databases">
        <title>ChiBAC.</title>
        <authorList>
            <person name="Zenner C."/>
            <person name="Hitch T.C.A."/>
            <person name="Clavel T."/>
        </authorList>
    </citation>
    <scope>NUCLEOTIDE SEQUENCE [LARGE SCALE GENOMIC DNA]</scope>
    <source>
        <strain evidence="4 5">DSM 109015</strain>
    </source>
</reference>
<dbReference type="NCBIfam" id="TIGR03065">
    <property type="entry name" value="srtB_sig_QVPTGV"/>
    <property type="match status" value="1"/>
</dbReference>
<evidence type="ECO:0000313" key="5">
    <source>
        <dbReference type="Proteomes" id="UP000768567"/>
    </source>
</evidence>
<keyword evidence="1" id="KW-0812">Transmembrane</keyword>
<dbReference type="Gene3D" id="2.60.40.1140">
    <property type="entry name" value="Collagen-binding surface protein Cna, B-type domain"/>
    <property type="match status" value="1"/>
</dbReference>
<dbReference type="Proteomes" id="UP000768567">
    <property type="component" value="Unassembled WGS sequence"/>
</dbReference>
<evidence type="ECO:0000313" key="4">
    <source>
        <dbReference type="EMBL" id="MBE5038557.1"/>
    </source>
</evidence>
<keyword evidence="1" id="KW-0472">Membrane</keyword>
<accession>A0ABR9R5Z1</accession>
<protein>
    <submittedName>
        <fullName evidence="4">QVPTGV class sortase B protein-sorting domain-containing protein</fullName>
    </submittedName>
</protein>
<sequence length="389" mass="41397">MKLNKTIGRVATTLVATAMLASLAAPAYAAEMDDDGVVATSDTSITLTQTIDVSGAEDANNPHVIFTYKIDGNSNTTGANASLPVHTGTKPTDVDGDWTVQAVFDGTETKTNNLVSDTFDIDFTHVQWDGVGVYRYKLTQSNNNGAVALDTNPTRYLDVYVGNDDTTDDYKVLYYVLTTDGTLVFDSSDAGDTYNHGTKSAGFTADYNTYTLTVKKYVTGDMGSKNDSFDFTVNFENLPAGVEVSVDSDAAVSSNVVTKALQDGQTITIKGIPAVGSNGEPVTYTVSEEFATSKGYSTQYEVNTVSTAWNGGTGAQDAIEGESPTNEDDTVMAAAAQSMVTDKDNCIEFNNSRNSVTPTGIVMNVAPYALLVVIAAAGCFVFLRKRRED</sequence>
<feature type="chain" id="PRO_5046815527" evidence="2">
    <location>
        <begin position="30"/>
        <end position="389"/>
    </location>
</feature>
<proteinExistence type="predicted"/>
<dbReference type="RefSeq" id="WP_193502802.1">
    <property type="nucleotide sequence ID" value="NZ_JADCKC010000003.1"/>
</dbReference>
<name>A0ABR9R5Z1_9FIRM</name>
<keyword evidence="2" id="KW-0732">Signal</keyword>
<keyword evidence="5" id="KW-1185">Reference proteome</keyword>
<dbReference type="EMBL" id="JADCKC010000003">
    <property type="protein sequence ID" value="MBE5038557.1"/>
    <property type="molecule type" value="Genomic_DNA"/>
</dbReference>
<gene>
    <name evidence="4" type="ORF">INF35_12235</name>
</gene>
<organism evidence="4 5">
    <name type="scientific">Gemmiger gallinarum</name>
    <dbReference type="NCBI Taxonomy" id="2779354"/>
    <lineage>
        <taxon>Bacteria</taxon>
        <taxon>Bacillati</taxon>
        <taxon>Bacillota</taxon>
        <taxon>Clostridia</taxon>
        <taxon>Eubacteriales</taxon>
        <taxon>Gemmiger</taxon>
    </lineage>
</organism>
<keyword evidence="1" id="KW-1133">Transmembrane helix</keyword>
<comment type="caution">
    <text evidence="4">The sequence shown here is derived from an EMBL/GenBank/DDBJ whole genome shotgun (WGS) entry which is preliminary data.</text>
</comment>
<feature type="domain" description="DUF7601" evidence="3">
    <location>
        <begin position="211"/>
        <end position="309"/>
    </location>
</feature>
<evidence type="ECO:0000256" key="1">
    <source>
        <dbReference type="SAM" id="Phobius"/>
    </source>
</evidence>
<dbReference type="InterPro" id="IPR017503">
    <property type="entry name" value="Sortase_SrtB_sig_QVPTGV"/>
</dbReference>
<evidence type="ECO:0000256" key="2">
    <source>
        <dbReference type="SAM" id="SignalP"/>
    </source>
</evidence>
<dbReference type="InterPro" id="IPR055382">
    <property type="entry name" value="DUF7601"/>
</dbReference>
<feature type="signal peptide" evidence="2">
    <location>
        <begin position="1"/>
        <end position="29"/>
    </location>
</feature>